<keyword evidence="2" id="KW-1185">Reference proteome</keyword>
<reference evidence="1" key="1">
    <citation type="journal article" date="2021" name="IMA Fungus">
        <title>Genomic characterization of three marine fungi, including Emericellopsis atlantica sp. nov. with signatures of a generalist lifestyle and marine biomass degradation.</title>
        <authorList>
            <person name="Hagestad O.C."/>
            <person name="Hou L."/>
            <person name="Andersen J.H."/>
            <person name="Hansen E.H."/>
            <person name="Altermark B."/>
            <person name="Li C."/>
            <person name="Kuhnert E."/>
            <person name="Cox R.J."/>
            <person name="Crous P.W."/>
            <person name="Spatafora J.W."/>
            <person name="Lail K."/>
            <person name="Amirebrahimi M."/>
            <person name="Lipzen A."/>
            <person name="Pangilinan J."/>
            <person name="Andreopoulos W."/>
            <person name="Hayes R.D."/>
            <person name="Ng V."/>
            <person name="Grigoriev I.V."/>
            <person name="Jackson S.A."/>
            <person name="Sutton T.D.S."/>
            <person name="Dobson A.D.W."/>
            <person name="Rama T."/>
        </authorList>
    </citation>
    <scope>NUCLEOTIDE SEQUENCE</scope>
    <source>
        <strain evidence="1">TS7</strain>
    </source>
</reference>
<comment type="caution">
    <text evidence="1">The sequence shown here is derived from an EMBL/GenBank/DDBJ whole genome shotgun (WGS) entry which is preliminary data.</text>
</comment>
<dbReference type="OrthoDB" id="5285218at2759"/>
<protein>
    <submittedName>
        <fullName evidence="1">Uncharacterized protein</fullName>
    </submittedName>
</protein>
<proteinExistence type="predicted"/>
<organism evidence="1 2">
    <name type="scientific">Emericellopsis atlantica</name>
    <dbReference type="NCBI Taxonomy" id="2614577"/>
    <lineage>
        <taxon>Eukaryota</taxon>
        <taxon>Fungi</taxon>
        <taxon>Dikarya</taxon>
        <taxon>Ascomycota</taxon>
        <taxon>Pezizomycotina</taxon>
        <taxon>Sordariomycetes</taxon>
        <taxon>Hypocreomycetidae</taxon>
        <taxon>Hypocreales</taxon>
        <taxon>Bionectriaceae</taxon>
        <taxon>Emericellopsis</taxon>
    </lineage>
</organism>
<accession>A0A9P7ZEM4</accession>
<dbReference type="Proteomes" id="UP000887229">
    <property type="component" value="Unassembled WGS sequence"/>
</dbReference>
<evidence type="ECO:0000313" key="1">
    <source>
        <dbReference type="EMBL" id="KAG9250585.1"/>
    </source>
</evidence>
<name>A0A9P7ZEM4_9HYPO</name>
<dbReference type="EMBL" id="MU251276">
    <property type="protein sequence ID" value="KAG9250585.1"/>
    <property type="molecule type" value="Genomic_DNA"/>
</dbReference>
<evidence type="ECO:0000313" key="2">
    <source>
        <dbReference type="Proteomes" id="UP000887229"/>
    </source>
</evidence>
<gene>
    <name evidence="1" type="ORF">F5Z01DRAFT_360909</name>
</gene>
<dbReference type="RefSeq" id="XP_046114509.1">
    <property type="nucleotide sequence ID" value="XM_046259295.1"/>
</dbReference>
<dbReference type="AlphaFoldDB" id="A0A9P7ZEM4"/>
<dbReference type="GeneID" id="70290198"/>
<sequence>MPSLLDKLQSKLELLRLEKRYTRSRHRRSHFVSGAVYVDGEYVFQTPNSTGSSKSSSHTTVTGTPGADALHGDYYAHSSNNNKAYAREPAVDVIAEEDRAVEEFQRKRMNRFSAMPSMSSLRRETETPEETHQRKKLNRFSSIAGFGRDYDVNNKALPARPKESRRLSMLR</sequence>